<reference evidence="1" key="1">
    <citation type="submission" date="2018-02" db="EMBL/GenBank/DDBJ databases">
        <title>Rhizophora mucronata_Transcriptome.</title>
        <authorList>
            <person name="Meera S.P."/>
            <person name="Sreeshan A."/>
            <person name="Augustine A."/>
        </authorList>
    </citation>
    <scope>NUCLEOTIDE SEQUENCE</scope>
    <source>
        <tissue evidence="1">Leaf</tissue>
    </source>
</reference>
<protein>
    <submittedName>
        <fullName evidence="1">Uncharacterized protein</fullName>
    </submittedName>
</protein>
<accession>A0A2P2NCT5</accession>
<proteinExistence type="predicted"/>
<sequence length="24" mass="2685">MFTAATKVSAFVFFPLSWGPFIYG</sequence>
<dbReference type="EMBL" id="GGEC01059758">
    <property type="protein sequence ID" value="MBX40242.1"/>
    <property type="molecule type" value="Transcribed_RNA"/>
</dbReference>
<name>A0A2P2NCT5_RHIMU</name>
<organism evidence="1">
    <name type="scientific">Rhizophora mucronata</name>
    <name type="common">Asiatic mangrove</name>
    <dbReference type="NCBI Taxonomy" id="61149"/>
    <lineage>
        <taxon>Eukaryota</taxon>
        <taxon>Viridiplantae</taxon>
        <taxon>Streptophyta</taxon>
        <taxon>Embryophyta</taxon>
        <taxon>Tracheophyta</taxon>
        <taxon>Spermatophyta</taxon>
        <taxon>Magnoliopsida</taxon>
        <taxon>eudicotyledons</taxon>
        <taxon>Gunneridae</taxon>
        <taxon>Pentapetalae</taxon>
        <taxon>rosids</taxon>
        <taxon>fabids</taxon>
        <taxon>Malpighiales</taxon>
        <taxon>Rhizophoraceae</taxon>
        <taxon>Rhizophora</taxon>
    </lineage>
</organism>
<evidence type="ECO:0000313" key="1">
    <source>
        <dbReference type="EMBL" id="MBX40242.1"/>
    </source>
</evidence>
<dbReference type="AlphaFoldDB" id="A0A2P2NCT5"/>